<reference evidence="1 2" key="1">
    <citation type="journal article" date="2022" name="Nat. Ecol. Evol.">
        <title>A masculinizing supergene underlies an exaggerated male reproductive morph in a spider.</title>
        <authorList>
            <person name="Hendrickx F."/>
            <person name="De Corte Z."/>
            <person name="Sonet G."/>
            <person name="Van Belleghem S.M."/>
            <person name="Kostlbacher S."/>
            <person name="Vangestel C."/>
        </authorList>
    </citation>
    <scope>NUCLEOTIDE SEQUENCE [LARGE SCALE GENOMIC DNA]</scope>
    <source>
        <strain evidence="1">W744_W776</strain>
    </source>
</reference>
<evidence type="ECO:0000313" key="1">
    <source>
        <dbReference type="EMBL" id="KAG8174748.1"/>
    </source>
</evidence>
<gene>
    <name evidence="1" type="ORF">JTE90_010004</name>
</gene>
<dbReference type="AlphaFoldDB" id="A0AAV6TSY6"/>
<sequence>MLNSENRTCEDFGLAKPDIFTAPVNCINIGSHSQKCYEIEEKLNDDQLGVYNRVIGSISGHFADWLLQFGNGELEELPVEESLACADLAGWKT</sequence>
<protein>
    <submittedName>
        <fullName evidence="1">Uncharacterized protein</fullName>
    </submittedName>
</protein>
<comment type="caution">
    <text evidence="1">The sequence shown here is derived from an EMBL/GenBank/DDBJ whole genome shotgun (WGS) entry which is preliminary data.</text>
</comment>
<evidence type="ECO:0000313" key="2">
    <source>
        <dbReference type="Proteomes" id="UP000827092"/>
    </source>
</evidence>
<name>A0AAV6TSY6_9ARAC</name>
<organism evidence="1 2">
    <name type="scientific">Oedothorax gibbosus</name>
    <dbReference type="NCBI Taxonomy" id="931172"/>
    <lineage>
        <taxon>Eukaryota</taxon>
        <taxon>Metazoa</taxon>
        <taxon>Ecdysozoa</taxon>
        <taxon>Arthropoda</taxon>
        <taxon>Chelicerata</taxon>
        <taxon>Arachnida</taxon>
        <taxon>Araneae</taxon>
        <taxon>Araneomorphae</taxon>
        <taxon>Entelegynae</taxon>
        <taxon>Araneoidea</taxon>
        <taxon>Linyphiidae</taxon>
        <taxon>Erigoninae</taxon>
        <taxon>Oedothorax</taxon>
    </lineage>
</organism>
<accession>A0AAV6TSY6</accession>
<dbReference type="Proteomes" id="UP000827092">
    <property type="component" value="Unassembled WGS sequence"/>
</dbReference>
<proteinExistence type="predicted"/>
<dbReference type="EMBL" id="JAFNEN010001153">
    <property type="protein sequence ID" value="KAG8174748.1"/>
    <property type="molecule type" value="Genomic_DNA"/>
</dbReference>
<keyword evidence="2" id="KW-1185">Reference proteome</keyword>